<dbReference type="AlphaFoldDB" id="A0A1G2DFG8"/>
<dbReference type="EMBL" id="MHLO01000020">
    <property type="protein sequence ID" value="OGZ12316.1"/>
    <property type="molecule type" value="Genomic_DNA"/>
</dbReference>
<reference evidence="2 3" key="1">
    <citation type="journal article" date="2016" name="Nat. Commun.">
        <title>Thousands of microbial genomes shed light on interconnected biogeochemical processes in an aquifer system.</title>
        <authorList>
            <person name="Anantharaman K."/>
            <person name="Brown C.T."/>
            <person name="Hug L.A."/>
            <person name="Sharon I."/>
            <person name="Castelle C.J."/>
            <person name="Probst A.J."/>
            <person name="Thomas B.C."/>
            <person name="Singh A."/>
            <person name="Wilkins M.J."/>
            <person name="Karaoz U."/>
            <person name="Brodie E.L."/>
            <person name="Williams K.H."/>
            <person name="Hubbard S.S."/>
            <person name="Banfield J.F."/>
        </authorList>
    </citation>
    <scope>NUCLEOTIDE SEQUENCE [LARGE SCALE GENOMIC DNA]</scope>
</reference>
<name>A0A1G2DFG8_9BACT</name>
<protein>
    <submittedName>
        <fullName evidence="2">Uncharacterized protein</fullName>
    </submittedName>
</protein>
<comment type="caution">
    <text evidence="2">The sequence shown here is derived from an EMBL/GenBank/DDBJ whole genome shotgun (WGS) entry which is preliminary data.</text>
</comment>
<sequence>MKFPTTFTHKILKRNTTYLLAREKKTLALFIATWCVVSAVAAVVAGSLIAAVLLIFGIWSSSLLALRSTAFCFDETGYRRRGHTSKGSIPYSDMKDVRIIQWELEKRHNTHIVEIELKQDGIIDCVGLTEESARGLRNELLYRIDHSGMSLPTT</sequence>
<keyword evidence="1" id="KW-0472">Membrane</keyword>
<evidence type="ECO:0000256" key="1">
    <source>
        <dbReference type="SAM" id="Phobius"/>
    </source>
</evidence>
<dbReference type="STRING" id="1798664.A3C93_03320"/>
<proteinExistence type="predicted"/>
<gene>
    <name evidence="2" type="ORF">A3C93_03320</name>
</gene>
<keyword evidence="1" id="KW-0812">Transmembrane</keyword>
<keyword evidence="1" id="KW-1133">Transmembrane helix</keyword>
<dbReference type="Proteomes" id="UP000178636">
    <property type="component" value="Unassembled WGS sequence"/>
</dbReference>
<evidence type="ECO:0000313" key="2">
    <source>
        <dbReference type="EMBL" id="OGZ12316.1"/>
    </source>
</evidence>
<organism evidence="2 3">
    <name type="scientific">Candidatus Lloydbacteria bacterium RIFCSPHIGHO2_02_FULL_54_17</name>
    <dbReference type="NCBI Taxonomy" id="1798664"/>
    <lineage>
        <taxon>Bacteria</taxon>
        <taxon>Candidatus Lloydiibacteriota</taxon>
    </lineage>
</organism>
<accession>A0A1G2DFG8</accession>
<feature type="transmembrane region" description="Helical" evidence="1">
    <location>
        <begin position="27"/>
        <end position="59"/>
    </location>
</feature>
<evidence type="ECO:0000313" key="3">
    <source>
        <dbReference type="Proteomes" id="UP000178636"/>
    </source>
</evidence>